<dbReference type="OMA" id="HRCPWAH"/>
<keyword evidence="4" id="KW-1185">Reference proteome</keyword>
<protein>
    <submittedName>
        <fullName evidence="3">Similar to Glutathione S-transferase GST-6.0 acc. no. P15214</fullName>
    </submittedName>
</protein>
<gene>
    <name evidence="3" type="ORF">PCON_05074</name>
</gene>
<dbReference type="PROSITE" id="PS50404">
    <property type="entry name" value="GST_NTER"/>
    <property type="match status" value="1"/>
</dbReference>
<reference evidence="3 4" key="1">
    <citation type="journal article" date="2013" name="PLoS Genet.">
        <title>The genome and development-dependent transcriptomes of Pyronema confluens: a window into fungal evolution.</title>
        <authorList>
            <person name="Traeger S."/>
            <person name="Altegoer F."/>
            <person name="Freitag M."/>
            <person name="Gabaldon T."/>
            <person name="Kempken F."/>
            <person name="Kumar A."/>
            <person name="Marcet-Houben M."/>
            <person name="Poggeler S."/>
            <person name="Stajich J.E."/>
            <person name="Nowrousian M."/>
        </authorList>
    </citation>
    <scope>NUCLEOTIDE SEQUENCE [LARGE SCALE GENOMIC DNA]</scope>
    <source>
        <strain evidence="4">CBS 100304</strain>
        <tissue evidence="3">Vegetative mycelium</tissue>
    </source>
</reference>
<evidence type="ECO:0000259" key="2">
    <source>
        <dbReference type="PROSITE" id="PS50405"/>
    </source>
</evidence>
<dbReference type="Pfam" id="PF13409">
    <property type="entry name" value="GST_N_2"/>
    <property type="match status" value="1"/>
</dbReference>
<dbReference type="Proteomes" id="UP000018144">
    <property type="component" value="Unassembled WGS sequence"/>
</dbReference>
<evidence type="ECO:0000259" key="1">
    <source>
        <dbReference type="PROSITE" id="PS50404"/>
    </source>
</evidence>
<dbReference type="InterPro" id="IPR040079">
    <property type="entry name" value="Glutathione_S-Trfase"/>
</dbReference>
<sequence length="240" mass="27023">MSANLTFYTNRYCPWASRAHIALQELGLEFKEEFVDLTKPRTEEYLKINPRGLVPALQYKDTILIESGIITQFLADLPGNSKSILPAPTTPEACLFRARLTLFVDTFISKVGSQLYQIMLNSKDEAEKETKIANALEAIKKDIVPMLEIKDAEKPNGPFFGGSEEFTLAEVNCASFLIRIYKLGQEKHGLIPASFVKGLEQIEVFNNWAQACIKRESVSSIFDEEANVARWNEKIAAQKL</sequence>
<dbReference type="Gene3D" id="3.40.30.10">
    <property type="entry name" value="Glutaredoxin"/>
    <property type="match status" value="1"/>
</dbReference>
<dbReference type="InterPro" id="IPR036249">
    <property type="entry name" value="Thioredoxin-like_sf"/>
</dbReference>
<feature type="domain" description="GST N-terminal" evidence="1">
    <location>
        <begin position="3"/>
        <end position="82"/>
    </location>
</feature>
<dbReference type="InterPro" id="IPR004045">
    <property type="entry name" value="Glutathione_S-Trfase_N"/>
</dbReference>
<organism evidence="3 4">
    <name type="scientific">Pyronema omphalodes (strain CBS 100304)</name>
    <name type="common">Pyronema confluens</name>
    <dbReference type="NCBI Taxonomy" id="1076935"/>
    <lineage>
        <taxon>Eukaryota</taxon>
        <taxon>Fungi</taxon>
        <taxon>Dikarya</taxon>
        <taxon>Ascomycota</taxon>
        <taxon>Pezizomycotina</taxon>
        <taxon>Pezizomycetes</taxon>
        <taxon>Pezizales</taxon>
        <taxon>Pyronemataceae</taxon>
        <taxon>Pyronema</taxon>
    </lineage>
</organism>
<dbReference type="PROSITE" id="PS50405">
    <property type="entry name" value="GST_CTER"/>
    <property type="match status" value="1"/>
</dbReference>
<dbReference type="EMBL" id="HF935255">
    <property type="protein sequence ID" value="CCX05487.1"/>
    <property type="molecule type" value="Genomic_DNA"/>
</dbReference>
<dbReference type="OrthoDB" id="202840at2759"/>
<dbReference type="PANTHER" id="PTHR43968:SF8">
    <property type="entry name" value="S-TRANSFERASE, PUTATIVE (AFU_ORTHOLOGUE AFUA_2G00590)-RELATED"/>
    <property type="match status" value="1"/>
</dbReference>
<dbReference type="CDD" id="cd00570">
    <property type="entry name" value="GST_N_family"/>
    <property type="match status" value="1"/>
</dbReference>
<dbReference type="GO" id="GO:0005737">
    <property type="term" value="C:cytoplasm"/>
    <property type="evidence" value="ECO:0007669"/>
    <property type="project" value="TreeGrafter"/>
</dbReference>
<dbReference type="Gene3D" id="1.20.1050.10">
    <property type="match status" value="1"/>
</dbReference>
<feature type="domain" description="GST C-terminal" evidence="2">
    <location>
        <begin position="90"/>
        <end position="240"/>
    </location>
</feature>
<evidence type="ECO:0000313" key="4">
    <source>
        <dbReference type="Proteomes" id="UP000018144"/>
    </source>
</evidence>
<dbReference type="SUPFAM" id="SSF47616">
    <property type="entry name" value="GST C-terminal domain-like"/>
    <property type="match status" value="1"/>
</dbReference>
<dbReference type="InterPro" id="IPR010987">
    <property type="entry name" value="Glutathione-S-Trfase_C-like"/>
</dbReference>
<dbReference type="SFLD" id="SFLDS00019">
    <property type="entry name" value="Glutathione_Transferase_(cytos"/>
    <property type="match status" value="1"/>
</dbReference>
<dbReference type="eggNOG" id="ENOG502S500">
    <property type="taxonomic scope" value="Eukaryota"/>
</dbReference>
<accession>U4KVX3</accession>
<proteinExistence type="predicted"/>
<evidence type="ECO:0000313" key="3">
    <source>
        <dbReference type="EMBL" id="CCX05487.1"/>
    </source>
</evidence>
<dbReference type="PANTHER" id="PTHR43968">
    <property type="match status" value="1"/>
</dbReference>
<dbReference type="SFLD" id="SFLDG00358">
    <property type="entry name" value="Main_(cytGST)"/>
    <property type="match status" value="1"/>
</dbReference>
<keyword evidence="3" id="KW-0808">Transferase</keyword>
<dbReference type="GO" id="GO:0016740">
    <property type="term" value="F:transferase activity"/>
    <property type="evidence" value="ECO:0007669"/>
    <property type="project" value="UniProtKB-KW"/>
</dbReference>
<dbReference type="AlphaFoldDB" id="U4KVX3"/>
<dbReference type="InterPro" id="IPR050983">
    <property type="entry name" value="GST_Omega/HSP26"/>
</dbReference>
<name>U4KVX3_PYROM</name>
<dbReference type="SUPFAM" id="SSF52833">
    <property type="entry name" value="Thioredoxin-like"/>
    <property type="match status" value="1"/>
</dbReference>
<dbReference type="STRING" id="1076935.U4KVX3"/>
<dbReference type="InterPro" id="IPR036282">
    <property type="entry name" value="Glutathione-S-Trfase_C_sf"/>
</dbReference>